<name>A0A4Y7IDL5_PAPSO</name>
<evidence type="ECO:0000256" key="1">
    <source>
        <dbReference type="ARBA" id="ARBA00022737"/>
    </source>
</evidence>
<dbReference type="Gene3D" id="1.25.40.10">
    <property type="entry name" value="Tetratricopeptide repeat domain"/>
    <property type="match status" value="1"/>
</dbReference>
<dbReference type="GO" id="GO:0003723">
    <property type="term" value="F:RNA binding"/>
    <property type="evidence" value="ECO:0007669"/>
    <property type="project" value="InterPro"/>
</dbReference>
<dbReference type="NCBIfam" id="TIGR00756">
    <property type="entry name" value="PPR"/>
    <property type="match status" value="3"/>
</dbReference>
<keyword evidence="4" id="KW-1185">Reference proteome</keyword>
<dbReference type="PANTHER" id="PTHR47926">
    <property type="entry name" value="PENTATRICOPEPTIDE REPEAT-CONTAINING PROTEIN"/>
    <property type="match status" value="1"/>
</dbReference>
<sequence length="125" mass="14311">MYSLCGRNSRAFTQVFDEMPVKGVVSWNIMISGHLRHGELELARRYFDMAPDKSLVSWNSMVAGYANSGNMMEAERLFMEMPTASWNSLISGYVKVRDALSAERVFERMTGFLDARDKSCVRPWL</sequence>
<feature type="repeat" description="PPR" evidence="2">
    <location>
        <begin position="54"/>
        <end position="88"/>
    </location>
</feature>
<evidence type="ECO:0000256" key="2">
    <source>
        <dbReference type="PROSITE-ProRule" id="PRU00708"/>
    </source>
</evidence>
<dbReference type="PROSITE" id="PS51375">
    <property type="entry name" value="PPR"/>
    <property type="match status" value="1"/>
</dbReference>
<dbReference type="GO" id="GO:0009451">
    <property type="term" value="P:RNA modification"/>
    <property type="evidence" value="ECO:0007669"/>
    <property type="project" value="InterPro"/>
</dbReference>
<dbReference type="Gramene" id="RZC45525">
    <property type="protein sequence ID" value="RZC45525"/>
    <property type="gene ID" value="C5167_038484"/>
</dbReference>
<dbReference type="PANTHER" id="PTHR47926:SF359">
    <property type="entry name" value="PENTACOTRIPEPTIDE-REPEAT REGION OF PRORP DOMAIN-CONTAINING PROTEIN"/>
    <property type="match status" value="1"/>
</dbReference>
<protein>
    <recommendedName>
        <fullName evidence="5">Pentatricopeptide repeat-containing protein</fullName>
    </recommendedName>
</protein>
<dbReference type="Pfam" id="PF01535">
    <property type="entry name" value="PPR"/>
    <property type="match status" value="3"/>
</dbReference>
<dbReference type="AlphaFoldDB" id="A0A4Y7IDL5"/>
<reference evidence="3 4" key="1">
    <citation type="journal article" date="2018" name="Science">
        <title>The opium poppy genome and morphinan production.</title>
        <authorList>
            <person name="Guo L."/>
            <person name="Winzer T."/>
            <person name="Yang X."/>
            <person name="Li Y."/>
            <person name="Ning Z."/>
            <person name="He Z."/>
            <person name="Teodor R."/>
            <person name="Lu Y."/>
            <person name="Bowser T.A."/>
            <person name="Graham I.A."/>
            <person name="Ye K."/>
        </authorList>
    </citation>
    <scope>NUCLEOTIDE SEQUENCE [LARGE SCALE GENOMIC DNA]</scope>
    <source>
        <strain evidence="4">cv. HN1</strain>
        <tissue evidence="3">Leaves</tissue>
    </source>
</reference>
<organism evidence="3 4">
    <name type="scientific">Papaver somniferum</name>
    <name type="common">Opium poppy</name>
    <dbReference type="NCBI Taxonomy" id="3469"/>
    <lineage>
        <taxon>Eukaryota</taxon>
        <taxon>Viridiplantae</taxon>
        <taxon>Streptophyta</taxon>
        <taxon>Embryophyta</taxon>
        <taxon>Tracheophyta</taxon>
        <taxon>Spermatophyta</taxon>
        <taxon>Magnoliopsida</taxon>
        <taxon>Ranunculales</taxon>
        <taxon>Papaveraceae</taxon>
        <taxon>Papaveroideae</taxon>
        <taxon>Papaver</taxon>
    </lineage>
</organism>
<dbReference type="EMBL" id="CM010715">
    <property type="protein sequence ID" value="RZC45525.1"/>
    <property type="molecule type" value="Genomic_DNA"/>
</dbReference>
<evidence type="ECO:0000313" key="3">
    <source>
        <dbReference type="EMBL" id="RZC45525.1"/>
    </source>
</evidence>
<evidence type="ECO:0000313" key="4">
    <source>
        <dbReference type="Proteomes" id="UP000316621"/>
    </source>
</evidence>
<accession>A0A4Y7IDL5</accession>
<proteinExistence type="predicted"/>
<gene>
    <name evidence="3" type="ORF">C5167_038484</name>
</gene>
<evidence type="ECO:0008006" key="5">
    <source>
        <dbReference type="Google" id="ProtNLM"/>
    </source>
</evidence>
<keyword evidence="1" id="KW-0677">Repeat</keyword>
<dbReference type="Proteomes" id="UP000316621">
    <property type="component" value="Chromosome 1"/>
</dbReference>
<dbReference type="InterPro" id="IPR002885">
    <property type="entry name" value="PPR_rpt"/>
</dbReference>
<dbReference type="InterPro" id="IPR046960">
    <property type="entry name" value="PPR_At4g14850-like_plant"/>
</dbReference>
<dbReference type="InterPro" id="IPR011990">
    <property type="entry name" value="TPR-like_helical_dom_sf"/>
</dbReference>
<dbReference type="OMA" id="FECIHAS"/>